<dbReference type="HOGENOM" id="CLU_069543_5_0_11"/>
<keyword evidence="2 4" id="KW-0238">DNA-binding</keyword>
<dbReference type="GO" id="GO:0045892">
    <property type="term" value="P:negative regulation of DNA-templated transcription"/>
    <property type="evidence" value="ECO:0007669"/>
    <property type="project" value="InterPro"/>
</dbReference>
<dbReference type="InterPro" id="IPR001647">
    <property type="entry name" value="HTH_TetR"/>
</dbReference>
<dbReference type="OrthoDB" id="3819648at2"/>
<dbReference type="GO" id="GO:0000976">
    <property type="term" value="F:transcription cis-regulatory region binding"/>
    <property type="evidence" value="ECO:0007669"/>
    <property type="project" value="TreeGrafter"/>
</dbReference>
<keyword evidence="3" id="KW-0804">Transcription</keyword>
<dbReference type="eggNOG" id="COG1309">
    <property type="taxonomic scope" value="Bacteria"/>
</dbReference>
<dbReference type="STRING" id="298654.FraEuI1c_1572"/>
<dbReference type="GO" id="GO:0003700">
    <property type="term" value="F:DNA-binding transcription factor activity"/>
    <property type="evidence" value="ECO:0007669"/>
    <property type="project" value="TreeGrafter"/>
</dbReference>
<dbReference type="InterPro" id="IPR036271">
    <property type="entry name" value="Tet_transcr_reg_TetR-rel_C_sf"/>
</dbReference>
<name>E3J7M3_PSEI1</name>
<dbReference type="Gene3D" id="1.10.357.10">
    <property type="entry name" value="Tetracycline Repressor, domain 2"/>
    <property type="match status" value="1"/>
</dbReference>
<feature type="domain" description="HTH tetR-type" evidence="5">
    <location>
        <begin position="16"/>
        <end position="76"/>
    </location>
</feature>
<evidence type="ECO:0000256" key="1">
    <source>
        <dbReference type="ARBA" id="ARBA00023015"/>
    </source>
</evidence>
<dbReference type="PANTHER" id="PTHR30055">
    <property type="entry name" value="HTH-TYPE TRANSCRIPTIONAL REGULATOR RUTR"/>
    <property type="match status" value="1"/>
</dbReference>
<dbReference type="InterPro" id="IPR004111">
    <property type="entry name" value="Repressor_TetR_C"/>
</dbReference>
<evidence type="ECO:0000256" key="3">
    <source>
        <dbReference type="ARBA" id="ARBA00023163"/>
    </source>
</evidence>
<dbReference type="AlphaFoldDB" id="E3J7M3"/>
<dbReference type="RefSeq" id="WP_013422751.1">
    <property type="nucleotide sequence ID" value="NC_014666.1"/>
</dbReference>
<keyword evidence="1" id="KW-0805">Transcription regulation</keyword>
<dbReference type="Pfam" id="PF02909">
    <property type="entry name" value="TetR_C_1"/>
    <property type="match status" value="1"/>
</dbReference>
<evidence type="ECO:0000313" key="6">
    <source>
        <dbReference type="EMBL" id="ADP79632.1"/>
    </source>
</evidence>
<dbReference type="InParanoid" id="E3J7M3"/>
<evidence type="ECO:0000256" key="4">
    <source>
        <dbReference type="PROSITE-ProRule" id="PRU00335"/>
    </source>
</evidence>
<evidence type="ECO:0000313" key="7">
    <source>
        <dbReference type="Proteomes" id="UP000002484"/>
    </source>
</evidence>
<dbReference type="KEGG" id="fri:FraEuI1c_1572"/>
<keyword evidence="7" id="KW-1185">Reference proteome</keyword>
<feature type="DNA-binding region" description="H-T-H motif" evidence="4">
    <location>
        <begin position="39"/>
        <end position="58"/>
    </location>
</feature>
<dbReference type="EMBL" id="CP002299">
    <property type="protein sequence ID" value="ADP79632.1"/>
    <property type="molecule type" value="Genomic_DNA"/>
</dbReference>
<dbReference type="PROSITE" id="PS50977">
    <property type="entry name" value="HTH_TETR_2"/>
    <property type="match status" value="1"/>
</dbReference>
<reference evidence="6 7" key="1">
    <citation type="submission" date="2010-10" db="EMBL/GenBank/DDBJ databases">
        <title>Complete sequence of Frankia sp. EuI1c.</title>
        <authorList>
            <consortium name="US DOE Joint Genome Institute"/>
            <person name="Lucas S."/>
            <person name="Copeland A."/>
            <person name="Lapidus A."/>
            <person name="Cheng J.-F."/>
            <person name="Bruce D."/>
            <person name="Goodwin L."/>
            <person name="Pitluck S."/>
            <person name="Chertkov O."/>
            <person name="Detter J.C."/>
            <person name="Han C."/>
            <person name="Tapia R."/>
            <person name="Land M."/>
            <person name="Hauser L."/>
            <person name="Jeffries C."/>
            <person name="Kyrpides N."/>
            <person name="Ivanova N."/>
            <person name="Mikhailova N."/>
            <person name="Beauchemin N."/>
            <person name="Sen A."/>
            <person name="Sur S.A."/>
            <person name="Gtari M."/>
            <person name="Wall L."/>
            <person name="Tisa L."/>
            <person name="Woyke T."/>
        </authorList>
    </citation>
    <scope>NUCLEOTIDE SEQUENCE [LARGE SCALE GENOMIC DNA]</scope>
    <source>
        <strain evidence="7">DSM 45817 / CECT 9037 / EuI1c</strain>
    </source>
</reference>
<dbReference type="SUPFAM" id="SSF48498">
    <property type="entry name" value="Tetracyclin repressor-like, C-terminal domain"/>
    <property type="match status" value="1"/>
</dbReference>
<evidence type="ECO:0000259" key="5">
    <source>
        <dbReference type="PROSITE" id="PS50977"/>
    </source>
</evidence>
<dbReference type="SUPFAM" id="SSF46689">
    <property type="entry name" value="Homeodomain-like"/>
    <property type="match status" value="1"/>
</dbReference>
<dbReference type="InterPro" id="IPR009057">
    <property type="entry name" value="Homeodomain-like_sf"/>
</dbReference>
<protein>
    <submittedName>
        <fullName evidence="6">Regulatory protein TetR</fullName>
    </submittedName>
</protein>
<dbReference type="Pfam" id="PF00440">
    <property type="entry name" value="TetR_N"/>
    <property type="match status" value="1"/>
</dbReference>
<gene>
    <name evidence="6" type="ordered locus">FraEuI1c_1572</name>
</gene>
<accession>E3J7M3</accession>
<proteinExistence type="predicted"/>
<evidence type="ECO:0000256" key="2">
    <source>
        <dbReference type="ARBA" id="ARBA00023125"/>
    </source>
</evidence>
<organism evidence="6 7">
    <name type="scientific">Pseudofrankia inefficax (strain DSM 45817 / CECT 9037 / DDB 130130 / EuI1c)</name>
    <name type="common">Frankia inefficax</name>
    <dbReference type="NCBI Taxonomy" id="298654"/>
    <lineage>
        <taxon>Bacteria</taxon>
        <taxon>Bacillati</taxon>
        <taxon>Actinomycetota</taxon>
        <taxon>Actinomycetes</taxon>
        <taxon>Frankiales</taxon>
        <taxon>Frankiaceae</taxon>
        <taxon>Pseudofrankia</taxon>
    </lineage>
</organism>
<dbReference type="Proteomes" id="UP000002484">
    <property type="component" value="Chromosome"/>
</dbReference>
<sequence length="230" mass="25074">MPGTPRSRRERPAKPALTRDGIVDAAMKVLERDGFEKLTLRRLAADLDTGPASLYVYVAGNTELYSLLLGRLLAELDVSWDGRGDWRVRLRTVLIDYVDLLMSQPGLARSAVTTWPRGPHYLDLVELVIRLLVAGGVPEPRAAWGVDILLQQATAMAAEFGTREEPGQGQQLDDLTAEFAGADSRRHPILSRLGAAALVGGDHEARRAWAIDTLVEGLTITPRPGESHPA</sequence>
<dbReference type="InterPro" id="IPR050109">
    <property type="entry name" value="HTH-type_TetR-like_transc_reg"/>
</dbReference>
<dbReference type="PANTHER" id="PTHR30055:SF151">
    <property type="entry name" value="TRANSCRIPTIONAL REGULATORY PROTEIN"/>
    <property type="match status" value="1"/>
</dbReference>